<organism evidence="3 4">
    <name type="scientific">Ramlibacter rhizophilus</name>
    <dbReference type="NCBI Taxonomy" id="1781167"/>
    <lineage>
        <taxon>Bacteria</taxon>
        <taxon>Pseudomonadati</taxon>
        <taxon>Pseudomonadota</taxon>
        <taxon>Betaproteobacteria</taxon>
        <taxon>Burkholderiales</taxon>
        <taxon>Comamonadaceae</taxon>
        <taxon>Ramlibacter</taxon>
    </lineage>
</organism>
<comment type="caution">
    <text evidence="3">The sequence shown here is derived from an EMBL/GenBank/DDBJ whole genome shotgun (WGS) entry which is preliminary data.</text>
</comment>
<feature type="domain" description="SHOCT" evidence="2">
    <location>
        <begin position="55"/>
        <end position="80"/>
    </location>
</feature>
<dbReference type="Proteomes" id="UP000297564">
    <property type="component" value="Unassembled WGS sequence"/>
</dbReference>
<protein>
    <recommendedName>
        <fullName evidence="2">SHOCT domain-containing protein</fullName>
    </recommendedName>
</protein>
<dbReference type="AlphaFoldDB" id="A0A4Z0BI37"/>
<evidence type="ECO:0000259" key="2">
    <source>
        <dbReference type="Pfam" id="PF09851"/>
    </source>
</evidence>
<dbReference type="EMBL" id="SMLL01000005">
    <property type="protein sequence ID" value="TFY98440.1"/>
    <property type="molecule type" value="Genomic_DNA"/>
</dbReference>
<keyword evidence="4" id="KW-1185">Reference proteome</keyword>
<sequence length="82" mass="9427">MMWGWDTGGAGWGIGFAVMHLLWWLVLVGAGALLLRWILRDTGSRGGDQPRRASAEDVLRERFARGEIDQREYEERLRVLRS</sequence>
<reference evidence="3 4" key="1">
    <citation type="submission" date="2019-03" db="EMBL/GenBank/DDBJ databases">
        <title>Ramlibacter rhizophilus CCTCC AB2015357, whole genome shotgun sequence.</title>
        <authorList>
            <person name="Zhang X."/>
            <person name="Feng G."/>
            <person name="Zhu H."/>
        </authorList>
    </citation>
    <scope>NUCLEOTIDE SEQUENCE [LARGE SCALE GENOMIC DNA]</scope>
    <source>
        <strain evidence="3 4">CCTCC AB2015357</strain>
    </source>
</reference>
<dbReference type="InterPro" id="IPR018649">
    <property type="entry name" value="SHOCT"/>
</dbReference>
<dbReference type="OrthoDB" id="1123500at2"/>
<evidence type="ECO:0000313" key="3">
    <source>
        <dbReference type="EMBL" id="TFY98440.1"/>
    </source>
</evidence>
<evidence type="ECO:0000256" key="1">
    <source>
        <dbReference type="SAM" id="Phobius"/>
    </source>
</evidence>
<keyword evidence="1" id="KW-0472">Membrane</keyword>
<dbReference type="Pfam" id="PF09851">
    <property type="entry name" value="SHOCT"/>
    <property type="match status" value="1"/>
</dbReference>
<evidence type="ECO:0000313" key="4">
    <source>
        <dbReference type="Proteomes" id="UP000297564"/>
    </source>
</evidence>
<gene>
    <name evidence="3" type="ORF">EZ242_12890</name>
</gene>
<dbReference type="RefSeq" id="WP_135285591.1">
    <property type="nucleotide sequence ID" value="NZ_SMLL01000005.1"/>
</dbReference>
<proteinExistence type="predicted"/>
<accession>A0A4Z0BI37</accession>
<keyword evidence="1" id="KW-0812">Transmembrane</keyword>
<feature type="transmembrane region" description="Helical" evidence="1">
    <location>
        <begin position="12"/>
        <end position="35"/>
    </location>
</feature>
<keyword evidence="1" id="KW-1133">Transmembrane helix</keyword>
<name>A0A4Z0BI37_9BURK</name>